<dbReference type="PROSITE" id="PS50845">
    <property type="entry name" value="RETICULON"/>
    <property type="match status" value="1"/>
</dbReference>
<keyword evidence="2 6" id="KW-0812">Transmembrane</keyword>
<comment type="subcellular location">
    <subcellularLocation>
        <location evidence="1 6">Endoplasmic reticulum membrane</location>
        <topology evidence="1 6">Multi-pass membrane protein</topology>
    </subcellularLocation>
</comment>
<evidence type="ECO:0000256" key="4">
    <source>
        <dbReference type="ARBA" id="ARBA00022989"/>
    </source>
</evidence>
<dbReference type="InterPro" id="IPR045064">
    <property type="entry name" value="Reticulon-like"/>
</dbReference>
<feature type="transmembrane region" description="Helical" evidence="6">
    <location>
        <begin position="51"/>
        <end position="70"/>
    </location>
</feature>
<proteinExistence type="predicted"/>
<dbReference type="InterPro" id="IPR003388">
    <property type="entry name" value="Reticulon"/>
</dbReference>
<evidence type="ECO:0000256" key="3">
    <source>
        <dbReference type="ARBA" id="ARBA00022824"/>
    </source>
</evidence>
<evidence type="ECO:0000256" key="6">
    <source>
        <dbReference type="RuleBase" id="RU363132"/>
    </source>
</evidence>
<reference evidence="8" key="1">
    <citation type="submission" date="2019-08" db="EMBL/GenBank/DDBJ databases">
        <title>Reference gene set and small RNA set construction with multiple tissues from Davidia involucrata Baill.</title>
        <authorList>
            <person name="Yang H."/>
            <person name="Zhou C."/>
            <person name="Li G."/>
            <person name="Wang J."/>
            <person name="Gao P."/>
            <person name="Wang M."/>
            <person name="Wang R."/>
            <person name="Zhao Y."/>
        </authorList>
    </citation>
    <scope>NUCLEOTIDE SEQUENCE</scope>
    <source>
        <tissue evidence="8">Mixed with DoveR01_LX</tissue>
    </source>
</reference>
<dbReference type="EMBL" id="GHES01002025">
    <property type="protein sequence ID" value="MPA32584.1"/>
    <property type="molecule type" value="Transcribed_RNA"/>
</dbReference>
<evidence type="ECO:0000259" key="7">
    <source>
        <dbReference type="PROSITE" id="PS50845"/>
    </source>
</evidence>
<keyword evidence="5 6" id="KW-0472">Membrane</keyword>
<dbReference type="GO" id="GO:0009617">
    <property type="term" value="P:response to bacterium"/>
    <property type="evidence" value="ECO:0007669"/>
    <property type="project" value="InterPro"/>
</dbReference>
<evidence type="ECO:0000256" key="5">
    <source>
        <dbReference type="ARBA" id="ARBA00023136"/>
    </source>
</evidence>
<evidence type="ECO:0000256" key="1">
    <source>
        <dbReference type="ARBA" id="ARBA00004477"/>
    </source>
</evidence>
<dbReference type="GO" id="GO:0005789">
    <property type="term" value="C:endoplasmic reticulum membrane"/>
    <property type="evidence" value="ECO:0007669"/>
    <property type="project" value="UniProtKB-SubCell"/>
</dbReference>
<sequence length="204" mass="22881">MGDSRRISVHQALGGGAVADVLLWKRWCGGVVLLVTAATMWFLFEQAGYNLLSFVANVVLLLVVILFSWAKSATLLNRPLPPIPDLEVSDESVLRAADAIRVWINHALSVAHDIAVARNWKLFLQVAFGLWVISYIGSCFNFLTLVYVGVILSLSVPVLYDKFQDQVDDKLIVAHKIIQAQYRKIDDNILRKIPMPLNKKKKIQ</sequence>
<dbReference type="PANTHER" id="PTHR10994">
    <property type="entry name" value="RETICULON"/>
    <property type="match status" value="1"/>
</dbReference>
<dbReference type="Pfam" id="PF02453">
    <property type="entry name" value="Reticulon"/>
    <property type="match status" value="1"/>
</dbReference>
<feature type="transmembrane region" description="Helical" evidence="6">
    <location>
        <begin position="24"/>
        <end position="44"/>
    </location>
</feature>
<feature type="transmembrane region" description="Helical" evidence="6">
    <location>
        <begin position="128"/>
        <end position="154"/>
    </location>
</feature>
<dbReference type="PANTHER" id="PTHR10994:SF154">
    <property type="entry name" value="RETICULON-LIKE PROTEIN B11"/>
    <property type="match status" value="1"/>
</dbReference>
<accession>A0A5B6YLB0</accession>
<evidence type="ECO:0000256" key="2">
    <source>
        <dbReference type="ARBA" id="ARBA00022692"/>
    </source>
</evidence>
<gene>
    <name evidence="8" type="ORF">Din_002025</name>
</gene>
<protein>
    <recommendedName>
        <fullName evidence="6">Reticulon-like protein</fullName>
    </recommendedName>
</protein>
<keyword evidence="4 6" id="KW-1133">Transmembrane helix</keyword>
<dbReference type="AlphaFoldDB" id="A0A5B6YLB0"/>
<feature type="domain" description="Reticulon" evidence="7">
    <location>
        <begin position="18"/>
        <end position="204"/>
    </location>
</feature>
<keyword evidence="3 6" id="KW-0256">Endoplasmic reticulum</keyword>
<evidence type="ECO:0000313" key="8">
    <source>
        <dbReference type="EMBL" id="MPA32584.1"/>
    </source>
</evidence>
<name>A0A5B6YLB0_DAVIN</name>
<organism evidence="8">
    <name type="scientific">Davidia involucrata</name>
    <name type="common">Dove tree</name>
    <dbReference type="NCBI Taxonomy" id="16924"/>
    <lineage>
        <taxon>Eukaryota</taxon>
        <taxon>Viridiplantae</taxon>
        <taxon>Streptophyta</taxon>
        <taxon>Embryophyta</taxon>
        <taxon>Tracheophyta</taxon>
        <taxon>Spermatophyta</taxon>
        <taxon>Magnoliopsida</taxon>
        <taxon>eudicotyledons</taxon>
        <taxon>Gunneridae</taxon>
        <taxon>Pentapetalae</taxon>
        <taxon>asterids</taxon>
        <taxon>Cornales</taxon>
        <taxon>Nyssaceae</taxon>
        <taxon>Davidia</taxon>
    </lineage>
</organism>